<organism evidence="22 23">
    <name type="scientific">Cryptococcus deuterogattii (strain R265)</name>
    <name type="common">Cryptococcus gattii VGII (strain R265)</name>
    <dbReference type="NCBI Taxonomy" id="294750"/>
    <lineage>
        <taxon>Eukaryota</taxon>
        <taxon>Fungi</taxon>
        <taxon>Dikarya</taxon>
        <taxon>Basidiomycota</taxon>
        <taxon>Agaricomycotina</taxon>
        <taxon>Tremellomycetes</taxon>
        <taxon>Tremellales</taxon>
        <taxon>Cryptococcaceae</taxon>
        <taxon>Cryptococcus</taxon>
        <taxon>Cryptococcus gattii species complex</taxon>
    </lineage>
</organism>
<dbReference type="GO" id="GO:0061630">
    <property type="term" value="F:ubiquitin protein ligase activity"/>
    <property type="evidence" value="ECO:0007669"/>
    <property type="project" value="UniProtKB-EC"/>
</dbReference>
<keyword evidence="11 19" id="KW-0863">Zinc-finger</keyword>
<keyword evidence="8" id="KW-0808">Transferase</keyword>
<keyword evidence="15" id="KW-1133">Transmembrane helix</keyword>
<keyword evidence="6" id="KW-0813">Transport</keyword>
<keyword evidence="16" id="KW-0472">Membrane</keyword>
<dbReference type="InterPro" id="IPR006845">
    <property type="entry name" value="Pex_N"/>
</dbReference>
<feature type="domain" description="RING-type" evidence="21">
    <location>
        <begin position="287"/>
        <end position="330"/>
    </location>
</feature>
<evidence type="ECO:0000256" key="20">
    <source>
        <dbReference type="SAM" id="MobiDB-lite"/>
    </source>
</evidence>
<reference evidence="22 23" key="1">
    <citation type="journal article" date="2011" name="MBio">
        <title>Genome variation in Cryptococcus gattii, an emerging pathogen of immunocompetent hosts.</title>
        <authorList>
            <person name="D'Souza C.A."/>
            <person name="Kronstad J.W."/>
            <person name="Taylor G."/>
            <person name="Warren R."/>
            <person name="Yuen M."/>
            <person name="Hu G."/>
            <person name="Jung W.H."/>
            <person name="Sham A."/>
            <person name="Kidd S.E."/>
            <person name="Tangen K."/>
            <person name="Lee N."/>
            <person name="Zeilmaker T."/>
            <person name="Sawkins J."/>
            <person name="McVicker G."/>
            <person name="Shah S."/>
            <person name="Gnerre S."/>
            <person name="Griggs A."/>
            <person name="Zeng Q."/>
            <person name="Bartlett K."/>
            <person name="Li W."/>
            <person name="Wang X."/>
            <person name="Heitman J."/>
            <person name="Stajich J.E."/>
            <person name="Fraser J.A."/>
            <person name="Meyer W."/>
            <person name="Carter D."/>
            <person name="Schein J."/>
            <person name="Krzywinski M."/>
            <person name="Kwon-Chung K.J."/>
            <person name="Varma A."/>
            <person name="Wang J."/>
            <person name="Brunham R."/>
            <person name="Fyfe M."/>
            <person name="Ouellette B.F."/>
            <person name="Siddiqui A."/>
            <person name="Marra M."/>
            <person name="Jones S."/>
            <person name="Holt R."/>
            <person name="Birren B.W."/>
            <person name="Galagan J.E."/>
            <person name="Cuomo C.A."/>
        </authorList>
    </citation>
    <scope>NUCLEOTIDE SEQUENCE [LARGE SCALE GENOMIC DNA]</scope>
    <source>
        <strain evidence="22 23">R265</strain>
    </source>
</reference>
<dbReference type="SUPFAM" id="SSF57850">
    <property type="entry name" value="RING/U-box"/>
    <property type="match status" value="1"/>
</dbReference>
<comment type="similarity">
    <text evidence="4">Belongs to the pex2/pex10/pex12 family.</text>
</comment>
<gene>
    <name evidence="22" type="ORF">CNBG_4308</name>
</gene>
<sequence>MDAPVASSSSHYPQPPPPSPYADLSFEPASQAQILRSHQRDTAQIHRITELVSEITRSLAGTRWLTQKQTLIDLLVKVVYLSLTLGRGSQTLGEEYTDILPYSPRRRSFPSKTRRFLTIMFLLFPTILVSPASTSYIRTGGHSQPSSRWRIAREKIGEFLSSPLGKAIPELHMIVFLFRGRFFELARRLTGMSYISALPPTPPEQRPESYEPLGLLLLIPFIHRLLRPWLSSRAELPQPSSHETWITDTIHGGKAAESAPIIDADTSYDSPNTYLTQEALELPERQCTLCLEPRGTGEGSGGTVAVTECGHVFCWGCLGGLEKLECPLCRQSLRMERLIAAYNL</sequence>
<protein>
    <recommendedName>
        <fullName evidence="5">RING-type E3 ubiquitin transferase</fullName>
        <ecNumber evidence="5">2.3.2.27</ecNumber>
    </recommendedName>
    <alternativeName>
        <fullName evidence="18">Peroxin-10</fullName>
    </alternativeName>
</protein>
<dbReference type="EMBL" id="CP025768">
    <property type="protein sequence ID" value="KGB78470.1"/>
    <property type="molecule type" value="Genomic_DNA"/>
</dbReference>
<reference evidence="22 23" key="2">
    <citation type="journal article" date="2018" name="Proc. Natl. Acad. Sci.">
        <title>RNAi is a critical determinant of centromere evolution in closely related fungi.</title>
        <authorList>
            <person name="Yadav V."/>
            <person name="Sun S."/>
            <person name="Billmyre R.B."/>
            <person name="Thimmappa B.C."/>
            <person name="Shea T."/>
            <person name="Lintner R."/>
            <person name="Bakkeren G."/>
            <person name="Cuomo C.A."/>
            <person name="Heitman J."/>
            <person name="Sanyal K."/>
        </authorList>
    </citation>
    <scope>NUCLEOTIDE SEQUENCE [LARGE SCALE GENOMIC DNA]</scope>
    <source>
        <strain evidence="22 23">R265</strain>
    </source>
</reference>
<dbReference type="GO" id="GO:0008270">
    <property type="term" value="F:zinc ion binding"/>
    <property type="evidence" value="ECO:0007669"/>
    <property type="project" value="UniProtKB-KW"/>
</dbReference>
<evidence type="ECO:0000256" key="18">
    <source>
        <dbReference type="ARBA" id="ARBA00041230"/>
    </source>
</evidence>
<dbReference type="AlphaFoldDB" id="A0A095CD91"/>
<evidence type="ECO:0000256" key="5">
    <source>
        <dbReference type="ARBA" id="ARBA00012483"/>
    </source>
</evidence>
<keyword evidence="14" id="KW-0653">Protein transport</keyword>
<proteinExistence type="inferred from homology"/>
<dbReference type="KEGG" id="cdeu:CNBG_4308"/>
<keyword evidence="13" id="KW-0862">Zinc</keyword>
<dbReference type="FunFam" id="3.30.40.10:FF:000671">
    <property type="entry name" value="Unplaced genomic scaffold supercont2.18, whole genome shotgun sequence"/>
    <property type="match status" value="1"/>
</dbReference>
<dbReference type="OrthoDB" id="6270329at2759"/>
<name>A0A095CD91_CRYD2</name>
<dbReference type="STRING" id="294750.A0A095CD91"/>
<dbReference type="RefSeq" id="XP_062884211.1">
    <property type="nucleotide sequence ID" value="XM_063028256.1"/>
</dbReference>
<dbReference type="InterPro" id="IPR025654">
    <property type="entry name" value="PEX2/10"/>
</dbReference>
<dbReference type="VEuPathDB" id="FungiDB:CNBG_4308"/>
<dbReference type="PANTHER" id="PTHR23350:SF0">
    <property type="entry name" value="PEROXISOME BIOGENESIS FACTOR 10"/>
    <property type="match status" value="1"/>
</dbReference>
<evidence type="ECO:0000256" key="3">
    <source>
        <dbReference type="ARBA" id="ARBA00004906"/>
    </source>
</evidence>
<dbReference type="SMART" id="SM00184">
    <property type="entry name" value="RING"/>
    <property type="match status" value="1"/>
</dbReference>
<dbReference type="HOGENOM" id="CLU_041707_0_0_1"/>
<dbReference type="OMA" id="YCDVVQL"/>
<evidence type="ECO:0000256" key="4">
    <source>
        <dbReference type="ARBA" id="ARBA00008704"/>
    </source>
</evidence>
<comment type="catalytic activity">
    <reaction evidence="1">
        <text>S-ubiquitinyl-[E2 ubiquitin-conjugating enzyme]-L-cysteine + [acceptor protein]-L-lysine = [E2 ubiquitin-conjugating enzyme]-L-cysteine + N(6)-ubiquitinyl-[acceptor protein]-L-lysine.</text>
        <dbReference type="EC" id="2.3.2.27"/>
    </reaction>
</comment>
<dbReference type="InterPro" id="IPR013083">
    <property type="entry name" value="Znf_RING/FYVE/PHD"/>
</dbReference>
<dbReference type="Pfam" id="PF04757">
    <property type="entry name" value="Pex2_Pex12"/>
    <property type="match status" value="1"/>
</dbReference>
<dbReference type="PROSITE" id="PS50089">
    <property type="entry name" value="ZF_RING_2"/>
    <property type="match status" value="1"/>
</dbReference>
<evidence type="ECO:0000256" key="8">
    <source>
        <dbReference type="ARBA" id="ARBA00022679"/>
    </source>
</evidence>
<evidence type="ECO:0000256" key="16">
    <source>
        <dbReference type="ARBA" id="ARBA00023136"/>
    </source>
</evidence>
<dbReference type="InterPro" id="IPR001841">
    <property type="entry name" value="Znf_RING"/>
</dbReference>
<dbReference type="EC" id="2.3.2.27" evidence="5"/>
<dbReference type="GO" id="GO:0005778">
    <property type="term" value="C:peroxisomal membrane"/>
    <property type="evidence" value="ECO:0007669"/>
    <property type="project" value="UniProtKB-SubCell"/>
</dbReference>
<evidence type="ECO:0000256" key="2">
    <source>
        <dbReference type="ARBA" id="ARBA00004585"/>
    </source>
</evidence>
<dbReference type="PROSITE" id="PS00518">
    <property type="entry name" value="ZF_RING_1"/>
    <property type="match status" value="1"/>
</dbReference>
<keyword evidence="10" id="KW-0479">Metal-binding</keyword>
<evidence type="ECO:0000256" key="14">
    <source>
        <dbReference type="ARBA" id="ARBA00022927"/>
    </source>
</evidence>
<dbReference type="InterPro" id="IPR017907">
    <property type="entry name" value="Znf_RING_CS"/>
</dbReference>
<keyword evidence="9" id="KW-0812">Transmembrane</keyword>
<evidence type="ECO:0000256" key="10">
    <source>
        <dbReference type="ARBA" id="ARBA00022723"/>
    </source>
</evidence>
<keyword evidence="12" id="KW-0833">Ubl conjugation pathway</keyword>
<evidence type="ECO:0000313" key="23">
    <source>
        <dbReference type="Proteomes" id="UP000029445"/>
    </source>
</evidence>
<dbReference type="GeneID" id="88180531"/>
<evidence type="ECO:0000256" key="7">
    <source>
        <dbReference type="ARBA" id="ARBA00022593"/>
    </source>
</evidence>
<evidence type="ECO:0000256" key="1">
    <source>
        <dbReference type="ARBA" id="ARBA00000900"/>
    </source>
</evidence>
<keyword evidence="23" id="KW-1185">Reference proteome</keyword>
<evidence type="ECO:0000256" key="12">
    <source>
        <dbReference type="ARBA" id="ARBA00022786"/>
    </source>
</evidence>
<keyword evidence="17" id="KW-0576">Peroxisome</keyword>
<evidence type="ECO:0000256" key="15">
    <source>
        <dbReference type="ARBA" id="ARBA00022989"/>
    </source>
</evidence>
<evidence type="ECO:0000259" key="21">
    <source>
        <dbReference type="PROSITE" id="PS50089"/>
    </source>
</evidence>
<dbReference type="GO" id="GO:0016567">
    <property type="term" value="P:protein ubiquitination"/>
    <property type="evidence" value="ECO:0007669"/>
    <property type="project" value="UniProtKB-ARBA"/>
</dbReference>
<dbReference type="GO" id="GO:0016562">
    <property type="term" value="P:protein import into peroxisome matrix, receptor recycling"/>
    <property type="evidence" value="ECO:0007669"/>
    <property type="project" value="UniProtKB-ARBA"/>
</dbReference>
<evidence type="ECO:0000256" key="6">
    <source>
        <dbReference type="ARBA" id="ARBA00022448"/>
    </source>
</evidence>
<dbReference type="PANTHER" id="PTHR23350">
    <property type="entry name" value="PEROXISOME ASSEMBLY PROTEIN 10"/>
    <property type="match status" value="1"/>
</dbReference>
<feature type="region of interest" description="Disordered" evidence="20">
    <location>
        <begin position="1"/>
        <end position="22"/>
    </location>
</feature>
<keyword evidence="7" id="KW-0962">Peroxisome biogenesis</keyword>
<comment type="pathway">
    <text evidence="3">Protein modification; protein ubiquitination.</text>
</comment>
<evidence type="ECO:0000256" key="13">
    <source>
        <dbReference type="ARBA" id="ARBA00022833"/>
    </source>
</evidence>
<evidence type="ECO:0000313" key="22">
    <source>
        <dbReference type="EMBL" id="KGB78470.1"/>
    </source>
</evidence>
<evidence type="ECO:0000256" key="17">
    <source>
        <dbReference type="ARBA" id="ARBA00023140"/>
    </source>
</evidence>
<evidence type="ECO:0000256" key="9">
    <source>
        <dbReference type="ARBA" id="ARBA00022692"/>
    </source>
</evidence>
<dbReference type="Proteomes" id="UP000029445">
    <property type="component" value="Chromosome 10"/>
</dbReference>
<accession>A0A095CD91</accession>
<dbReference type="Pfam" id="PF14634">
    <property type="entry name" value="zf-RING_5"/>
    <property type="match status" value="1"/>
</dbReference>
<evidence type="ECO:0000256" key="11">
    <source>
        <dbReference type="ARBA" id="ARBA00022771"/>
    </source>
</evidence>
<evidence type="ECO:0000256" key="19">
    <source>
        <dbReference type="PROSITE-ProRule" id="PRU00175"/>
    </source>
</evidence>
<comment type="subcellular location">
    <subcellularLocation>
        <location evidence="2">Peroxisome membrane</location>
        <topology evidence="2">Multi-pass membrane protein</topology>
    </subcellularLocation>
</comment>
<dbReference type="Gene3D" id="3.30.40.10">
    <property type="entry name" value="Zinc/RING finger domain, C3HC4 (zinc finger)"/>
    <property type="match status" value="1"/>
</dbReference>